<dbReference type="EMBL" id="UINC01152614">
    <property type="protein sequence ID" value="SVD46881.1"/>
    <property type="molecule type" value="Genomic_DNA"/>
</dbReference>
<accession>A0A382VLU3</accession>
<reference evidence="1" key="1">
    <citation type="submission" date="2018-05" db="EMBL/GenBank/DDBJ databases">
        <authorList>
            <person name="Lanie J.A."/>
            <person name="Ng W.-L."/>
            <person name="Kazmierczak K.M."/>
            <person name="Andrzejewski T.M."/>
            <person name="Davidsen T.M."/>
            <person name="Wayne K.J."/>
            <person name="Tettelin H."/>
            <person name="Glass J.I."/>
            <person name="Rusch D."/>
            <person name="Podicherti R."/>
            <person name="Tsui H.-C.T."/>
            <person name="Winkler M.E."/>
        </authorList>
    </citation>
    <scope>NUCLEOTIDE SEQUENCE</scope>
</reference>
<organism evidence="1">
    <name type="scientific">marine metagenome</name>
    <dbReference type="NCBI Taxonomy" id="408172"/>
    <lineage>
        <taxon>unclassified sequences</taxon>
        <taxon>metagenomes</taxon>
        <taxon>ecological metagenomes</taxon>
    </lineage>
</organism>
<proteinExistence type="predicted"/>
<protein>
    <submittedName>
        <fullName evidence="1">Uncharacterized protein</fullName>
    </submittedName>
</protein>
<sequence>MSELNLFSVGEQHDWDKYINLEIGEDYFEKVTKQIFNKEYDKVTHHIGLHKLFAFIGKSDIAIRFDNCYAKVNLDSIFSSNILHIIEELALTDNNVLLYCPTEPYSKVDMRLCLKYLRSEVRPKIHYVNCNPKIFEFNNTGLQLHYIDYFSLWSSTGNKHFVSQVNFKKPQRDFLSLNLTIRPSKKFILDKLKDKNLYNNGYISDDTQTIDALDVTKGKYDIRSMQGEYQKHPNFYNISPYTRAVYFELINEDVFG</sequence>
<feature type="non-terminal residue" evidence="1">
    <location>
        <position position="256"/>
    </location>
</feature>
<name>A0A382VLU3_9ZZZZ</name>
<evidence type="ECO:0000313" key="1">
    <source>
        <dbReference type="EMBL" id="SVD46881.1"/>
    </source>
</evidence>
<dbReference type="AlphaFoldDB" id="A0A382VLU3"/>
<gene>
    <name evidence="1" type="ORF">METZ01_LOCUS399735</name>
</gene>